<feature type="active site" description="Charge relay system" evidence="5">
    <location>
        <position position="247"/>
    </location>
</feature>
<dbReference type="Gene3D" id="3.40.50.200">
    <property type="entry name" value="Peptidase S8/S53 domain"/>
    <property type="match status" value="1"/>
</dbReference>
<feature type="domain" description="Peptidase S8/S53" evidence="7">
    <location>
        <begin position="42"/>
        <end position="286"/>
    </location>
</feature>
<proteinExistence type="inferred from homology"/>
<dbReference type="PANTHER" id="PTHR43399">
    <property type="entry name" value="SUBTILISIN-RELATED"/>
    <property type="match status" value="1"/>
</dbReference>
<dbReference type="InterPro" id="IPR022398">
    <property type="entry name" value="Peptidase_S8_His-AS"/>
</dbReference>
<dbReference type="SUPFAM" id="SSF52743">
    <property type="entry name" value="Subtilisin-like"/>
    <property type="match status" value="1"/>
</dbReference>
<feature type="active site" description="Charge relay system" evidence="5">
    <location>
        <position position="88"/>
    </location>
</feature>
<evidence type="ECO:0000259" key="7">
    <source>
        <dbReference type="Pfam" id="PF00082"/>
    </source>
</evidence>
<comment type="similarity">
    <text evidence="1 5 6">Belongs to the peptidase S8 family.</text>
</comment>
<name>A0ABT7EA67_9FIRM</name>
<dbReference type="PROSITE" id="PS00136">
    <property type="entry name" value="SUBTILASE_ASP"/>
    <property type="match status" value="1"/>
</dbReference>
<organism evidence="8 9">
    <name type="scientific">Romboutsia sedimentorum</name>
    <dbReference type="NCBI Taxonomy" id="1368474"/>
    <lineage>
        <taxon>Bacteria</taxon>
        <taxon>Bacillati</taxon>
        <taxon>Bacillota</taxon>
        <taxon>Clostridia</taxon>
        <taxon>Peptostreptococcales</taxon>
        <taxon>Peptostreptococcaceae</taxon>
        <taxon>Romboutsia</taxon>
    </lineage>
</organism>
<evidence type="ECO:0000313" key="8">
    <source>
        <dbReference type="EMBL" id="MDK2563821.1"/>
    </source>
</evidence>
<dbReference type="RefSeq" id="WP_284132761.1">
    <property type="nucleotide sequence ID" value="NZ_JASKYM010000004.1"/>
</dbReference>
<dbReference type="PRINTS" id="PR00723">
    <property type="entry name" value="SUBTILISIN"/>
</dbReference>
<keyword evidence="4 5" id="KW-0720">Serine protease</keyword>
<evidence type="ECO:0000256" key="2">
    <source>
        <dbReference type="ARBA" id="ARBA00022670"/>
    </source>
</evidence>
<keyword evidence="2 5" id="KW-0645">Protease</keyword>
<dbReference type="InterPro" id="IPR051048">
    <property type="entry name" value="Peptidase_S8/S53_subtilisin"/>
</dbReference>
<protein>
    <submittedName>
        <fullName evidence="8">S8 family peptidase</fullName>
    </submittedName>
</protein>
<dbReference type="Pfam" id="PF00082">
    <property type="entry name" value="Peptidase_S8"/>
    <property type="match status" value="1"/>
</dbReference>
<dbReference type="InterPro" id="IPR015500">
    <property type="entry name" value="Peptidase_S8_subtilisin-rel"/>
</dbReference>
<keyword evidence="3 5" id="KW-0378">Hydrolase</keyword>
<evidence type="ECO:0000256" key="5">
    <source>
        <dbReference type="PROSITE-ProRule" id="PRU01240"/>
    </source>
</evidence>
<accession>A0ABT7EA67</accession>
<dbReference type="InterPro" id="IPR023828">
    <property type="entry name" value="Peptidase_S8_Ser-AS"/>
</dbReference>
<evidence type="ECO:0000256" key="3">
    <source>
        <dbReference type="ARBA" id="ARBA00022801"/>
    </source>
</evidence>
<sequence>MNENLNLIPFFIEGKASDLSYSIPYGVNIINAPMLWSKGYTGKGIVIAVIDTGCDTKHPALDGRIIGGRNFTDDDNSDPNIYEDYQGHGTHVAGTIAANNDKVGITGVAPGAKLLILKALNKNGSGSMKWIIDAINYAVSKNVDIISMSLGGPKDTKELHDTIINAVSKNILVVCAAGNRGDNGNSATDEFDYPGSYDEVVAVGAIDKNKSVARFSNSNKFVDLVAPGVGILSTYKNKSYATLSGTSMATPHVSGALALLIEWANNEFERKLTETEYYSQLIKCTVPLTLSRSIQGNGYLYINVHSINKKK</sequence>
<gene>
    <name evidence="8" type="ORF">QOZ84_09690</name>
</gene>
<dbReference type="PROSITE" id="PS51892">
    <property type="entry name" value="SUBTILASE"/>
    <property type="match status" value="1"/>
</dbReference>
<dbReference type="Proteomes" id="UP001301012">
    <property type="component" value="Unassembled WGS sequence"/>
</dbReference>
<keyword evidence="9" id="KW-1185">Reference proteome</keyword>
<dbReference type="InterPro" id="IPR036852">
    <property type="entry name" value="Peptidase_S8/S53_dom_sf"/>
</dbReference>
<dbReference type="PROSITE" id="PS00137">
    <property type="entry name" value="SUBTILASE_HIS"/>
    <property type="match status" value="1"/>
</dbReference>
<feature type="active site" description="Charge relay system" evidence="5">
    <location>
        <position position="51"/>
    </location>
</feature>
<comment type="caution">
    <text evidence="8">The sequence shown here is derived from an EMBL/GenBank/DDBJ whole genome shotgun (WGS) entry which is preliminary data.</text>
</comment>
<evidence type="ECO:0000256" key="1">
    <source>
        <dbReference type="ARBA" id="ARBA00011073"/>
    </source>
</evidence>
<evidence type="ECO:0000256" key="6">
    <source>
        <dbReference type="RuleBase" id="RU003355"/>
    </source>
</evidence>
<dbReference type="CDD" id="cd07477">
    <property type="entry name" value="Peptidases_S8_Subtilisin_subset"/>
    <property type="match status" value="1"/>
</dbReference>
<dbReference type="InterPro" id="IPR023827">
    <property type="entry name" value="Peptidase_S8_Asp-AS"/>
</dbReference>
<dbReference type="InterPro" id="IPR000209">
    <property type="entry name" value="Peptidase_S8/S53_dom"/>
</dbReference>
<dbReference type="PANTHER" id="PTHR43399:SF4">
    <property type="entry name" value="CELL WALL-ASSOCIATED PROTEASE"/>
    <property type="match status" value="1"/>
</dbReference>
<dbReference type="InterPro" id="IPR034202">
    <property type="entry name" value="Subtilisin_Carlsberg-like"/>
</dbReference>
<dbReference type="PROSITE" id="PS00138">
    <property type="entry name" value="SUBTILASE_SER"/>
    <property type="match status" value="1"/>
</dbReference>
<dbReference type="EMBL" id="JASKYM010000004">
    <property type="protein sequence ID" value="MDK2563821.1"/>
    <property type="molecule type" value="Genomic_DNA"/>
</dbReference>
<evidence type="ECO:0000256" key="4">
    <source>
        <dbReference type="ARBA" id="ARBA00022825"/>
    </source>
</evidence>
<evidence type="ECO:0000313" key="9">
    <source>
        <dbReference type="Proteomes" id="UP001301012"/>
    </source>
</evidence>
<reference evidence="8 9" key="1">
    <citation type="submission" date="2023-05" db="EMBL/GenBank/DDBJ databases">
        <title>Rombocin, a short stable natural nisin variant, displays selective antimicrobial activity against Listeria monocytogenes and employs dual mode of action to kill target bacterial strains.</title>
        <authorList>
            <person name="Wambui J."/>
            <person name="Stephan R."/>
            <person name="Kuipers O.P."/>
        </authorList>
    </citation>
    <scope>NUCLEOTIDE SEQUENCE [LARGE SCALE GENOMIC DNA]</scope>
    <source>
        <strain evidence="8 9">RC002</strain>
    </source>
</reference>